<dbReference type="SUPFAM" id="SSF54001">
    <property type="entry name" value="Cysteine proteinases"/>
    <property type="match status" value="1"/>
</dbReference>
<protein>
    <recommendedName>
        <fullName evidence="5">LRAT domain-containing protein</fullName>
    </recommendedName>
</protein>
<reference evidence="6 7" key="1">
    <citation type="submission" date="2024-04" db="EMBL/GenBank/DDBJ databases">
        <authorList>
            <consortium name="Genoscope - CEA"/>
            <person name="William W."/>
        </authorList>
    </citation>
    <scope>NUCLEOTIDE SEQUENCE [LARGE SCALE GENOMIC DNA]</scope>
</reference>
<comment type="caution">
    <text evidence="6">The sequence shown here is derived from an EMBL/GenBank/DDBJ whole genome shotgun (WGS) entry which is preliminary data.</text>
</comment>
<evidence type="ECO:0000256" key="4">
    <source>
        <dbReference type="ARBA" id="ARBA00023098"/>
    </source>
</evidence>
<dbReference type="GO" id="GO:0005737">
    <property type="term" value="C:cytoplasm"/>
    <property type="evidence" value="ECO:0007669"/>
    <property type="project" value="TreeGrafter"/>
</dbReference>
<dbReference type="Pfam" id="PF04970">
    <property type="entry name" value="LRAT"/>
    <property type="match status" value="1"/>
</dbReference>
<dbReference type="InterPro" id="IPR051496">
    <property type="entry name" value="H-rev107_PLA/AT"/>
</dbReference>
<dbReference type="EMBL" id="CAXITT010000115">
    <property type="protein sequence ID" value="CAL1532399.1"/>
    <property type="molecule type" value="Genomic_DNA"/>
</dbReference>
<dbReference type="PROSITE" id="PS51934">
    <property type="entry name" value="LRAT"/>
    <property type="match status" value="1"/>
</dbReference>
<comment type="similarity">
    <text evidence="1">Belongs to the H-rev107 family.</text>
</comment>
<keyword evidence="2" id="KW-0808">Transferase</keyword>
<dbReference type="InterPro" id="IPR038765">
    <property type="entry name" value="Papain-like_cys_pep_sf"/>
</dbReference>
<evidence type="ECO:0000256" key="3">
    <source>
        <dbReference type="ARBA" id="ARBA00022801"/>
    </source>
</evidence>
<dbReference type="GO" id="GO:0004623">
    <property type="term" value="F:phospholipase A2 activity"/>
    <property type="evidence" value="ECO:0007669"/>
    <property type="project" value="TreeGrafter"/>
</dbReference>
<dbReference type="AlphaFoldDB" id="A0AAV2HF14"/>
<dbReference type="GO" id="GO:0016410">
    <property type="term" value="F:N-acyltransferase activity"/>
    <property type="evidence" value="ECO:0007669"/>
    <property type="project" value="TreeGrafter"/>
</dbReference>
<keyword evidence="3" id="KW-0378">Hydrolase</keyword>
<dbReference type="Gene3D" id="3.90.1720.10">
    <property type="entry name" value="endopeptidase domain like (from Nostoc punctiforme)"/>
    <property type="match status" value="1"/>
</dbReference>
<name>A0AAV2HF14_LYMST</name>
<dbReference type="PANTHER" id="PTHR13943:SF77">
    <property type="entry name" value="LRAT DOMAIN-CONTAINING PROTEIN"/>
    <property type="match status" value="1"/>
</dbReference>
<dbReference type="PANTHER" id="PTHR13943">
    <property type="entry name" value="HRAS-LIKE SUPPRESSOR - RELATED"/>
    <property type="match status" value="1"/>
</dbReference>
<dbReference type="GO" id="GO:0070292">
    <property type="term" value="P:N-acylphosphatidylethanolamine metabolic process"/>
    <property type="evidence" value="ECO:0007669"/>
    <property type="project" value="TreeGrafter"/>
</dbReference>
<keyword evidence="7" id="KW-1185">Reference proteome</keyword>
<evidence type="ECO:0000259" key="5">
    <source>
        <dbReference type="PROSITE" id="PS51934"/>
    </source>
</evidence>
<dbReference type="Proteomes" id="UP001497497">
    <property type="component" value="Unassembled WGS sequence"/>
</dbReference>
<evidence type="ECO:0000256" key="2">
    <source>
        <dbReference type="ARBA" id="ARBA00022679"/>
    </source>
</evidence>
<dbReference type="GO" id="GO:0008970">
    <property type="term" value="F:phospholipase A1 activity"/>
    <property type="evidence" value="ECO:0007669"/>
    <property type="project" value="TreeGrafter"/>
</dbReference>
<gene>
    <name evidence="6" type="ORF">GSLYS_00006478001</name>
</gene>
<feature type="domain" description="LRAT" evidence="5">
    <location>
        <begin position="34"/>
        <end position="153"/>
    </location>
</feature>
<organism evidence="6 7">
    <name type="scientific">Lymnaea stagnalis</name>
    <name type="common">Great pond snail</name>
    <name type="synonym">Helix stagnalis</name>
    <dbReference type="NCBI Taxonomy" id="6523"/>
    <lineage>
        <taxon>Eukaryota</taxon>
        <taxon>Metazoa</taxon>
        <taxon>Spiralia</taxon>
        <taxon>Lophotrochozoa</taxon>
        <taxon>Mollusca</taxon>
        <taxon>Gastropoda</taxon>
        <taxon>Heterobranchia</taxon>
        <taxon>Euthyneura</taxon>
        <taxon>Panpulmonata</taxon>
        <taxon>Hygrophila</taxon>
        <taxon>Lymnaeoidea</taxon>
        <taxon>Lymnaeidae</taxon>
        <taxon>Lymnaea</taxon>
    </lineage>
</organism>
<keyword evidence="4" id="KW-0443">Lipid metabolism</keyword>
<accession>A0AAV2HF14</accession>
<dbReference type="InterPro" id="IPR007053">
    <property type="entry name" value="LRAT_dom"/>
</dbReference>
<evidence type="ECO:0000256" key="1">
    <source>
        <dbReference type="ARBA" id="ARBA00007824"/>
    </source>
</evidence>
<proteinExistence type="inferred from homology"/>
<sequence>MSFKMPTSKGATFESAAIKRHNQHLLNKLKPGDLVKFDRGVYHHWAVYVGNGKLIHFINEESNYIPQAMQTSSMVLFPNDDKARIVEQDFWAVVGDSKADFGNMESEGWIPLDRHTIVERARSCLGPAKYNLYSQNCEHFAKWCRYNRAKSDQVDDLVKTSKTLFQLATLGSPIHILLDMAN</sequence>
<evidence type="ECO:0000313" key="6">
    <source>
        <dbReference type="EMBL" id="CAL1532399.1"/>
    </source>
</evidence>
<evidence type="ECO:0000313" key="7">
    <source>
        <dbReference type="Proteomes" id="UP001497497"/>
    </source>
</evidence>